<dbReference type="PANTHER" id="PTHR43833">
    <property type="entry name" value="POTASSIUM CHANNEL PROTEIN 2-RELATED-RELATED"/>
    <property type="match status" value="1"/>
</dbReference>
<keyword evidence="2" id="KW-0406">Ion transport</keyword>
<protein>
    <recommendedName>
        <fullName evidence="7">Trk system potassium uptake protein TrkA</fullName>
    </recommendedName>
</protein>
<dbReference type="Pfam" id="PF02254">
    <property type="entry name" value="TrkA_N"/>
    <property type="match status" value="1"/>
</dbReference>
<gene>
    <name evidence="5" type="ORF">SAMN06264868_1103</name>
</gene>
<sequence length="470" mass="54088">MKKNKIIIVGAGSFGIEIIKKVIQNFDIVVIEFKEEKIKNLNNIFKEGIEIIHGDASSILVWKKLDFSDVESIIITVKDIDVSLEICRLVRTVFNQKMLIIVVLFNAEEKYKFSEFDNINIITPTEIVSTSIISLLEKGYKIATNIGLGKGDIIEVKISAKSNLVDRKLKYINSTKWKVAAIYRDNKIILPSDDERLKIGDIVILVGEPKILENISNILLKGVPQFPLQFGTDILIPFNERFMYVIDEISYIIKYIKTNKVVIFPYESDENEVLNIIKDKFENFEIKYNIIRLSDILFSNENVAFYVFPFNGLSFFERLKLKTIFENANKPFLVSKGTNSYSYIAVLMNSPKPAYTLEIGMEISRLFKLEVIPFYVALPKSLRKEADEKELGEVTKVIKDFEKIYKKSMNFSILEGNSVKETLKYMENFPSSLLIMSYKNKKISLLEPLEHYLIAKKYKYSSLVIPVIGD</sequence>
<dbReference type="Proteomes" id="UP001157947">
    <property type="component" value="Unassembled WGS sequence"/>
</dbReference>
<dbReference type="Pfam" id="PF02080">
    <property type="entry name" value="TrkA_C"/>
    <property type="match status" value="1"/>
</dbReference>
<evidence type="ECO:0000259" key="4">
    <source>
        <dbReference type="PROSITE" id="PS51202"/>
    </source>
</evidence>
<dbReference type="Gene3D" id="3.40.50.720">
    <property type="entry name" value="NAD(P)-binding Rossmann-like Domain"/>
    <property type="match status" value="1"/>
</dbReference>
<evidence type="ECO:0000259" key="3">
    <source>
        <dbReference type="PROSITE" id="PS51201"/>
    </source>
</evidence>
<dbReference type="GO" id="GO:0006813">
    <property type="term" value="P:potassium ion transport"/>
    <property type="evidence" value="ECO:0007669"/>
    <property type="project" value="InterPro"/>
</dbReference>
<dbReference type="InterPro" id="IPR036291">
    <property type="entry name" value="NAD(P)-bd_dom_sf"/>
</dbReference>
<evidence type="ECO:0000313" key="6">
    <source>
        <dbReference type="Proteomes" id="UP001157947"/>
    </source>
</evidence>
<dbReference type="GO" id="GO:0008324">
    <property type="term" value="F:monoatomic cation transmembrane transporter activity"/>
    <property type="evidence" value="ECO:0007669"/>
    <property type="project" value="InterPro"/>
</dbReference>
<dbReference type="PROSITE" id="PS51201">
    <property type="entry name" value="RCK_N"/>
    <property type="match status" value="1"/>
</dbReference>
<accession>A0AA46AEG8</accession>
<dbReference type="PROSITE" id="PS51202">
    <property type="entry name" value="RCK_C"/>
    <property type="match status" value="1"/>
</dbReference>
<evidence type="ECO:0000313" key="5">
    <source>
        <dbReference type="EMBL" id="SMP12727.1"/>
    </source>
</evidence>
<dbReference type="EMBL" id="FXTX01000010">
    <property type="protein sequence ID" value="SMP12727.1"/>
    <property type="molecule type" value="Genomic_DNA"/>
</dbReference>
<dbReference type="RefSeq" id="WP_265133878.1">
    <property type="nucleotide sequence ID" value="NZ_FXTX01000010.1"/>
</dbReference>
<evidence type="ECO:0000256" key="2">
    <source>
        <dbReference type="ARBA" id="ARBA00023065"/>
    </source>
</evidence>
<dbReference type="InterPro" id="IPR003148">
    <property type="entry name" value="RCK_N"/>
</dbReference>
<dbReference type="InterPro" id="IPR036721">
    <property type="entry name" value="RCK_C_sf"/>
</dbReference>
<comment type="caution">
    <text evidence="5">The sequence shown here is derived from an EMBL/GenBank/DDBJ whole genome shotgun (WGS) entry which is preliminary data.</text>
</comment>
<feature type="domain" description="RCK N-terminal" evidence="3">
    <location>
        <begin position="3"/>
        <end position="129"/>
    </location>
</feature>
<name>A0AA46AEG8_9AQUI</name>
<reference evidence="5" key="1">
    <citation type="submission" date="2017-05" db="EMBL/GenBank/DDBJ databases">
        <authorList>
            <person name="Varghese N."/>
            <person name="Submissions S."/>
        </authorList>
    </citation>
    <scope>NUCLEOTIDE SEQUENCE</scope>
    <source>
        <strain evidence="5">DSM 18763</strain>
    </source>
</reference>
<feature type="domain" description="RCK C-terminal" evidence="4">
    <location>
        <begin position="141"/>
        <end position="221"/>
    </location>
</feature>
<dbReference type="SUPFAM" id="SSF51735">
    <property type="entry name" value="NAD(P)-binding Rossmann-fold domains"/>
    <property type="match status" value="1"/>
</dbReference>
<evidence type="ECO:0000256" key="1">
    <source>
        <dbReference type="ARBA" id="ARBA00022448"/>
    </source>
</evidence>
<dbReference type="InterPro" id="IPR050721">
    <property type="entry name" value="Trk_Ktr_HKT_K-transport"/>
</dbReference>
<keyword evidence="1" id="KW-0813">Transport</keyword>
<keyword evidence="6" id="KW-1185">Reference proteome</keyword>
<evidence type="ECO:0008006" key="7">
    <source>
        <dbReference type="Google" id="ProtNLM"/>
    </source>
</evidence>
<proteinExistence type="predicted"/>
<dbReference type="Gene3D" id="3.30.70.1450">
    <property type="entry name" value="Regulator of K+ conductance, C-terminal domain"/>
    <property type="match status" value="1"/>
</dbReference>
<dbReference type="AlphaFoldDB" id="A0AA46AEG8"/>
<organism evidence="5 6">
    <name type="scientific">Venenivibrio stagnispumantis</name>
    <dbReference type="NCBI Taxonomy" id="407998"/>
    <lineage>
        <taxon>Bacteria</taxon>
        <taxon>Pseudomonadati</taxon>
        <taxon>Aquificota</taxon>
        <taxon>Aquificia</taxon>
        <taxon>Aquificales</taxon>
        <taxon>Hydrogenothermaceae</taxon>
        <taxon>Venenivibrio</taxon>
    </lineage>
</organism>
<dbReference type="SUPFAM" id="SSF116726">
    <property type="entry name" value="TrkA C-terminal domain-like"/>
    <property type="match status" value="1"/>
</dbReference>
<dbReference type="InterPro" id="IPR006037">
    <property type="entry name" value="RCK_C"/>
</dbReference>
<dbReference type="PANTHER" id="PTHR43833:SF5">
    <property type="entry name" value="TRK SYSTEM POTASSIUM UPTAKE PROTEIN TRKA"/>
    <property type="match status" value="1"/>
</dbReference>